<keyword evidence="3" id="KW-1003">Cell membrane</keyword>
<evidence type="ECO:0000259" key="15">
    <source>
        <dbReference type="Pfam" id="PF03717"/>
    </source>
</evidence>
<dbReference type="InterPro" id="IPR017790">
    <property type="entry name" value="Penicillin-binding_protein_2"/>
</dbReference>
<feature type="domain" description="Penicillin-binding protein transpeptidase" evidence="14">
    <location>
        <begin position="261"/>
        <end position="578"/>
    </location>
</feature>
<evidence type="ECO:0000259" key="14">
    <source>
        <dbReference type="Pfam" id="PF00905"/>
    </source>
</evidence>
<evidence type="ECO:0000256" key="3">
    <source>
        <dbReference type="ARBA" id="ARBA00022475"/>
    </source>
</evidence>
<keyword evidence="5" id="KW-0645">Protease</keyword>
<evidence type="ECO:0000313" key="16">
    <source>
        <dbReference type="EMBL" id="REI43344.1"/>
    </source>
</evidence>
<evidence type="ECO:0000256" key="9">
    <source>
        <dbReference type="ARBA" id="ARBA00022984"/>
    </source>
</evidence>
<evidence type="ECO:0000256" key="2">
    <source>
        <dbReference type="ARBA" id="ARBA00004236"/>
    </source>
</evidence>
<dbReference type="InterPro" id="IPR012338">
    <property type="entry name" value="Beta-lactam/transpept-like"/>
</dbReference>
<sequence>MLSVKLKRSEKGRGENFLIIVAIIYSLIFARLFFMQIVKVEKYKKMSNKNSIKVKRVNGYRGKIYDSNGELLVNNEAGYRLVYLNERKYDEKKLDEMSKLLGYDKKTIEKRIKYGEIYNYTRENVIFDDISKEKAHKIIEKNSDFSYLEVQIYSKRKYLNESLGSHILGYVRNVSSDEYEKMKDSGYKKDDIIGKQGIEKQYESYLRGENGYRYIEVNAHNRFVKTLEEKKPKMGDDIYLTVDFDLQQKITDYMNMKKMKGAFVAIEPKTGRIITMASNPEYPLNTIISKMTTKEWDDIMFNKDRPLENRAITGRYPPGSIFKALSALAFLEEGLNPKETFFDPGYYQIGKWKWRSWKREGHGYTDLTKSLVESVNYYYYRAADKYGRQKMLEVADAFGIGKKTGVDIPGEKPGLLPDNDWKKKRLKEPWYTGDSINLSIGQGYLLVTPLQMAKAYSILANKGYTYTPHLVEKIVTEEGKIKEIKGEREEVKYNKRYMEEIKEALVQTVEAKDGTAKRLRTNGVRVAAKTGSAQNSKYKEPHSWVSGYFPADKPEIAFTAFIEGGGSGGKDAAEVAKVFIDAYLEKGKVAEENSERK</sequence>
<evidence type="ECO:0000256" key="12">
    <source>
        <dbReference type="ARBA" id="ARBA00023316"/>
    </source>
</evidence>
<keyword evidence="11 13" id="KW-0472">Membrane</keyword>
<dbReference type="Gene3D" id="3.30.1390.30">
    <property type="entry name" value="Penicillin-binding protein 2a, domain 3"/>
    <property type="match status" value="1"/>
</dbReference>
<dbReference type="InterPro" id="IPR036138">
    <property type="entry name" value="PBP_dimer_sf"/>
</dbReference>
<keyword evidence="17" id="KW-1185">Reference proteome</keyword>
<dbReference type="InterPro" id="IPR005311">
    <property type="entry name" value="PBP_dimer"/>
</dbReference>
<dbReference type="Proteomes" id="UP000263486">
    <property type="component" value="Unassembled WGS sequence"/>
</dbReference>
<reference evidence="16 17" key="1">
    <citation type="submission" date="2018-08" db="EMBL/GenBank/DDBJ databases">
        <title>Draft genome sequence of Psychrilyobacter sp. strain SD5 isolated from Black Sea water.</title>
        <authorList>
            <person name="Yadav S."/>
            <person name="Villanueva L."/>
            <person name="Damste J.S.S."/>
        </authorList>
    </citation>
    <scope>NUCLEOTIDE SEQUENCE [LARGE SCALE GENOMIC DNA]</scope>
    <source>
        <strain evidence="16 17">SD5</strain>
    </source>
</reference>
<name>A0ABX9KLH4_9FUSO</name>
<evidence type="ECO:0000256" key="6">
    <source>
        <dbReference type="ARBA" id="ARBA00022692"/>
    </source>
</evidence>
<evidence type="ECO:0000256" key="8">
    <source>
        <dbReference type="ARBA" id="ARBA00022960"/>
    </source>
</evidence>
<dbReference type="Gene3D" id="3.90.1310.10">
    <property type="entry name" value="Penicillin-binding protein 2a (Domain 2)"/>
    <property type="match status" value="1"/>
</dbReference>
<comment type="caution">
    <text evidence="16">The sequence shown here is derived from an EMBL/GenBank/DDBJ whole genome shotgun (WGS) entry which is preliminary data.</text>
</comment>
<organism evidence="16 17">
    <name type="scientific">Psychrilyobacter piezotolerans</name>
    <dbReference type="NCBI Taxonomy" id="2293438"/>
    <lineage>
        <taxon>Bacteria</taxon>
        <taxon>Fusobacteriati</taxon>
        <taxon>Fusobacteriota</taxon>
        <taxon>Fusobacteriia</taxon>
        <taxon>Fusobacteriales</taxon>
        <taxon>Fusobacteriaceae</taxon>
        <taxon>Psychrilyobacter</taxon>
    </lineage>
</organism>
<accession>A0ABX9KLH4</accession>
<keyword evidence="9" id="KW-0573">Peptidoglycan synthesis</keyword>
<evidence type="ECO:0000256" key="1">
    <source>
        <dbReference type="ARBA" id="ARBA00004167"/>
    </source>
</evidence>
<keyword evidence="7" id="KW-0378">Hydrolase</keyword>
<dbReference type="PANTHER" id="PTHR30627:SF2">
    <property type="entry name" value="PEPTIDOGLYCAN D,D-TRANSPEPTIDASE MRDA"/>
    <property type="match status" value="1"/>
</dbReference>
<evidence type="ECO:0000256" key="11">
    <source>
        <dbReference type="ARBA" id="ARBA00023136"/>
    </source>
</evidence>
<dbReference type="PANTHER" id="PTHR30627">
    <property type="entry name" value="PEPTIDOGLYCAN D,D-TRANSPEPTIDASE"/>
    <property type="match status" value="1"/>
</dbReference>
<comment type="subcellular location">
    <subcellularLocation>
        <location evidence="2">Cell membrane</location>
    </subcellularLocation>
    <subcellularLocation>
        <location evidence="1">Membrane</location>
        <topology evidence="1">Single-pass membrane protein</topology>
    </subcellularLocation>
</comment>
<dbReference type="InterPro" id="IPR050515">
    <property type="entry name" value="Beta-lactam/transpept"/>
</dbReference>
<feature type="transmembrane region" description="Helical" evidence="13">
    <location>
        <begin position="16"/>
        <end position="38"/>
    </location>
</feature>
<gene>
    <name evidence="16" type="primary">mrdA</name>
    <name evidence="16" type="ORF">DYH56_01310</name>
</gene>
<keyword evidence="6 13" id="KW-0812">Transmembrane</keyword>
<keyword evidence="4" id="KW-0997">Cell inner membrane</keyword>
<evidence type="ECO:0000256" key="5">
    <source>
        <dbReference type="ARBA" id="ARBA00022670"/>
    </source>
</evidence>
<feature type="domain" description="Penicillin-binding protein dimerisation" evidence="15">
    <location>
        <begin position="58"/>
        <end position="227"/>
    </location>
</feature>
<dbReference type="SUPFAM" id="SSF56601">
    <property type="entry name" value="beta-lactamase/transpeptidase-like"/>
    <property type="match status" value="1"/>
</dbReference>
<dbReference type="InterPro" id="IPR001460">
    <property type="entry name" value="PCN-bd_Tpept"/>
</dbReference>
<dbReference type="Pfam" id="PF00905">
    <property type="entry name" value="Transpeptidase"/>
    <property type="match status" value="1"/>
</dbReference>
<keyword evidence="12" id="KW-0961">Cell wall biogenesis/degradation</keyword>
<evidence type="ECO:0000256" key="4">
    <source>
        <dbReference type="ARBA" id="ARBA00022519"/>
    </source>
</evidence>
<evidence type="ECO:0000256" key="13">
    <source>
        <dbReference type="SAM" id="Phobius"/>
    </source>
</evidence>
<keyword evidence="10 13" id="KW-1133">Transmembrane helix</keyword>
<evidence type="ECO:0000313" key="17">
    <source>
        <dbReference type="Proteomes" id="UP000263486"/>
    </source>
</evidence>
<protein>
    <submittedName>
        <fullName evidence="16">Penicillin-binding protein 2</fullName>
    </submittedName>
</protein>
<dbReference type="Gene3D" id="3.40.710.10">
    <property type="entry name" value="DD-peptidase/beta-lactamase superfamily"/>
    <property type="match status" value="1"/>
</dbReference>
<proteinExistence type="predicted"/>
<dbReference type="EMBL" id="QUAJ01000001">
    <property type="protein sequence ID" value="REI43344.1"/>
    <property type="molecule type" value="Genomic_DNA"/>
</dbReference>
<keyword evidence="8" id="KW-0133">Cell shape</keyword>
<evidence type="ECO:0000256" key="10">
    <source>
        <dbReference type="ARBA" id="ARBA00022989"/>
    </source>
</evidence>
<dbReference type="NCBIfam" id="TIGR03423">
    <property type="entry name" value="pbp2_mrdA"/>
    <property type="match status" value="1"/>
</dbReference>
<dbReference type="SUPFAM" id="SSF56519">
    <property type="entry name" value="Penicillin binding protein dimerisation domain"/>
    <property type="match status" value="1"/>
</dbReference>
<dbReference type="Pfam" id="PF03717">
    <property type="entry name" value="PBP_dimer"/>
    <property type="match status" value="1"/>
</dbReference>
<evidence type="ECO:0000256" key="7">
    <source>
        <dbReference type="ARBA" id="ARBA00022801"/>
    </source>
</evidence>